<gene>
    <name evidence="1" type="ORF">KUCAC02_020295</name>
</gene>
<accession>A0ACB9VRA9</accession>
<protein>
    <submittedName>
        <fullName evidence="1">Uncharacterized protein</fullName>
    </submittedName>
</protein>
<reference evidence="1" key="1">
    <citation type="submission" date="2022-05" db="EMBL/GenBank/DDBJ databases">
        <title>Chromosome-level genome of Chaenocephalus aceratus.</title>
        <authorList>
            <person name="Park H."/>
        </authorList>
    </citation>
    <scope>NUCLEOTIDE SEQUENCE</scope>
    <source>
        <strain evidence="1">KU_202001</strain>
    </source>
</reference>
<name>A0ACB9VRA9_CHAAC</name>
<evidence type="ECO:0000313" key="1">
    <source>
        <dbReference type="EMBL" id="KAI4802459.1"/>
    </source>
</evidence>
<evidence type="ECO:0000313" key="2">
    <source>
        <dbReference type="Proteomes" id="UP001057452"/>
    </source>
</evidence>
<sequence>MAMEWKEVDGVKEACQKSNREPGRNKFNLRPESHPADQSAGRDCSCAVNPVDIHTNMTPVTPAAEGGP</sequence>
<proteinExistence type="predicted"/>
<organism evidence="1 2">
    <name type="scientific">Chaenocephalus aceratus</name>
    <name type="common">Blackfin icefish</name>
    <name type="synonym">Chaenichthys aceratus</name>
    <dbReference type="NCBI Taxonomy" id="36190"/>
    <lineage>
        <taxon>Eukaryota</taxon>
        <taxon>Metazoa</taxon>
        <taxon>Chordata</taxon>
        <taxon>Craniata</taxon>
        <taxon>Vertebrata</taxon>
        <taxon>Euteleostomi</taxon>
        <taxon>Actinopterygii</taxon>
        <taxon>Neopterygii</taxon>
        <taxon>Teleostei</taxon>
        <taxon>Neoteleostei</taxon>
        <taxon>Acanthomorphata</taxon>
        <taxon>Eupercaria</taxon>
        <taxon>Perciformes</taxon>
        <taxon>Notothenioidei</taxon>
        <taxon>Channichthyidae</taxon>
        <taxon>Chaenocephalus</taxon>
    </lineage>
</organism>
<comment type="caution">
    <text evidence="1">The sequence shown here is derived from an EMBL/GenBank/DDBJ whole genome shotgun (WGS) entry which is preliminary data.</text>
</comment>
<dbReference type="EMBL" id="CM043808">
    <property type="protein sequence ID" value="KAI4802459.1"/>
    <property type="molecule type" value="Genomic_DNA"/>
</dbReference>
<dbReference type="Proteomes" id="UP001057452">
    <property type="component" value="Chromosome 24"/>
</dbReference>
<keyword evidence="2" id="KW-1185">Reference proteome</keyword>